<evidence type="ECO:0000313" key="2">
    <source>
        <dbReference type="EMBL" id="KZV45064.1"/>
    </source>
</evidence>
<evidence type="ECO:0000256" key="1">
    <source>
        <dbReference type="SAM" id="MobiDB-lite"/>
    </source>
</evidence>
<dbReference type="AlphaFoldDB" id="A0A2Z7CKH4"/>
<name>A0A2Z7CKH4_9LAMI</name>
<feature type="compositionally biased region" description="Low complexity" evidence="1">
    <location>
        <begin position="31"/>
        <end position="45"/>
    </location>
</feature>
<gene>
    <name evidence="2" type="ORF">F511_12662</name>
</gene>
<proteinExistence type="predicted"/>
<protein>
    <submittedName>
        <fullName evidence="2">Uncharacterized protein</fullName>
    </submittedName>
</protein>
<organism evidence="2 3">
    <name type="scientific">Dorcoceras hygrometricum</name>
    <dbReference type="NCBI Taxonomy" id="472368"/>
    <lineage>
        <taxon>Eukaryota</taxon>
        <taxon>Viridiplantae</taxon>
        <taxon>Streptophyta</taxon>
        <taxon>Embryophyta</taxon>
        <taxon>Tracheophyta</taxon>
        <taxon>Spermatophyta</taxon>
        <taxon>Magnoliopsida</taxon>
        <taxon>eudicotyledons</taxon>
        <taxon>Gunneridae</taxon>
        <taxon>Pentapetalae</taxon>
        <taxon>asterids</taxon>
        <taxon>lamiids</taxon>
        <taxon>Lamiales</taxon>
        <taxon>Gesneriaceae</taxon>
        <taxon>Didymocarpoideae</taxon>
        <taxon>Trichosporeae</taxon>
        <taxon>Loxocarpinae</taxon>
        <taxon>Dorcoceras</taxon>
    </lineage>
</organism>
<keyword evidence="3" id="KW-1185">Reference proteome</keyword>
<sequence length="98" mass="11036">MGRWGRVQGPAMVEPLRKASGQRLGRDARPARISRSSSIAHSSGHLAPVACPARDVRMSIARPARDGVARDIARARRDGRRRTWRRHDDLLPDFRFSI</sequence>
<reference evidence="2 3" key="1">
    <citation type="journal article" date="2015" name="Proc. Natl. Acad. Sci. U.S.A.">
        <title>The resurrection genome of Boea hygrometrica: A blueprint for survival of dehydration.</title>
        <authorList>
            <person name="Xiao L."/>
            <person name="Yang G."/>
            <person name="Zhang L."/>
            <person name="Yang X."/>
            <person name="Zhao S."/>
            <person name="Ji Z."/>
            <person name="Zhou Q."/>
            <person name="Hu M."/>
            <person name="Wang Y."/>
            <person name="Chen M."/>
            <person name="Xu Y."/>
            <person name="Jin H."/>
            <person name="Xiao X."/>
            <person name="Hu G."/>
            <person name="Bao F."/>
            <person name="Hu Y."/>
            <person name="Wan P."/>
            <person name="Li L."/>
            <person name="Deng X."/>
            <person name="Kuang T."/>
            <person name="Xiang C."/>
            <person name="Zhu J.K."/>
            <person name="Oliver M.J."/>
            <person name="He Y."/>
        </authorList>
    </citation>
    <scope>NUCLEOTIDE SEQUENCE [LARGE SCALE GENOMIC DNA]</scope>
    <source>
        <strain evidence="3">cv. XS01</strain>
    </source>
</reference>
<dbReference type="EMBL" id="KQ996432">
    <property type="protein sequence ID" value="KZV45064.1"/>
    <property type="molecule type" value="Genomic_DNA"/>
</dbReference>
<evidence type="ECO:0000313" key="3">
    <source>
        <dbReference type="Proteomes" id="UP000250235"/>
    </source>
</evidence>
<feature type="region of interest" description="Disordered" evidence="1">
    <location>
        <begin position="1"/>
        <end position="46"/>
    </location>
</feature>
<dbReference type="Proteomes" id="UP000250235">
    <property type="component" value="Unassembled WGS sequence"/>
</dbReference>
<accession>A0A2Z7CKH4</accession>